<name>A0A9P6LWD1_MORAP</name>
<evidence type="ECO:0000313" key="3">
    <source>
        <dbReference type="EMBL" id="KAF9948696.1"/>
    </source>
</evidence>
<feature type="region of interest" description="Disordered" evidence="1">
    <location>
        <begin position="370"/>
        <end position="397"/>
    </location>
</feature>
<evidence type="ECO:0000313" key="4">
    <source>
        <dbReference type="Proteomes" id="UP000738359"/>
    </source>
</evidence>
<dbReference type="OrthoDB" id="2428238at2759"/>
<dbReference type="Proteomes" id="UP000738359">
    <property type="component" value="Unassembled WGS sequence"/>
</dbReference>
<feature type="compositionally biased region" description="Basic and acidic residues" evidence="1">
    <location>
        <begin position="376"/>
        <end position="397"/>
    </location>
</feature>
<comment type="caution">
    <text evidence="3">The sequence shown here is derived from an EMBL/GenBank/DDBJ whole genome shotgun (WGS) entry which is preliminary data.</text>
</comment>
<evidence type="ECO:0000256" key="1">
    <source>
        <dbReference type="SAM" id="MobiDB-lite"/>
    </source>
</evidence>
<feature type="region of interest" description="Disordered" evidence="1">
    <location>
        <begin position="85"/>
        <end position="175"/>
    </location>
</feature>
<dbReference type="AlphaFoldDB" id="A0A9P6LWD1"/>
<evidence type="ECO:0000256" key="2">
    <source>
        <dbReference type="SAM" id="SignalP"/>
    </source>
</evidence>
<accession>A0A9P6LWD1</accession>
<gene>
    <name evidence="3" type="ORF">BGZ70_002088</name>
</gene>
<keyword evidence="4" id="KW-1185">Reference proteome</keyword>
<dbReference type="EMBL" id="JAAAHY010001497">
    <property type="protein sequence ID" value="KAF9948696.1"/>
    <property type="molecule type" value="Genomic_DNA"/>
</dbReference>
<feature type="non-terminal residue" evidence="3">
    <location>
        <position position="1"/>
    </location>
</feature>
<protein>
    <submittedName>
        <fullName evidence="3">Uncharacterized protein</fullName>
    </submittedName>
</protein>
<feature type="signal peptide" evidence="2">
    <location>
        <begin position="1"/>
        <end position="24"/>
    </location>
</feature>
<feature type="region of interest" description="Disordered" evidence="1">
    <location>
        <begin position="188"/>
        <end position="212"/>
    </location>
</feature>
<keyword evidence="2" id="KW-0732">Signal</keyword>
<reference evidence="3" key="1">
    <citation type="journal article" date="2020" name="Fungal Divers.">
        <title>Resolving the Mortierellaceae phylogeny through synthesis of multi-gene phylogenetics and phylogenomics.</title>
        <authorList>
            <person name="Vandepol N."/>
            <person name="Liber J."/>
            <person name="Desiro A."/>
            <person name="Na H."/>
            <person name="Kennedy M."/>
            <person name="Barry K."/>
            <person name="Grigoriev I.V."/>
            <person name="Miller A.N."/>
            <person name="O'Donnell K."/>
            <person name="Stajich J.E."/>
            <person name="Bonito G."/>
        </authorList>
    </citation>
    <scope>NUCLEOTIDE SEQUENCE</scope>
    <source>
        <strain evidence="3">CK1249</strain>
    </source>
</reference>
<feature type="compositionally biased region" description="Basic and acidic residues" evidence="1">
    <location>
        <begin position="153"/>
        <end position="167"/>
    </location>
</feature>
<organism evidence="3 4">
    <name type="scientific">Mortierella alpina</name>
    <name type="common">Oleaginous fungus</name>
    <name type="synonym">Mortierella renispora</name>
    <dbReference type="NCBI Taxonomy" id="64518"/>
    <lineage>
        <taxon>Eukaryota</taxon>
        <taxon>Fungi</taxon>
        <taxon>Fungi incertae sedis</taxon>
        <taxon>Mucoromycota</taxon>
        <taxon>Mortierellomycotina</taxon>
        <taxon>Mortierellomycetes</taxon>
        <taxon>Mortierellales</taxon>
        <taxon>Mortierellaceae</taxon>
        <taxon>Mortierella</taxon>
    </lineage>
</organism>
<sequence length="487" mass="52797">MKFCLSSIAGSAIVLTLTAQFAHSSESNARSRDSLSEPSKLISHEVIKANVAQSPPEDKGVSPATVKSSNDHTFHMDILDIDEYEDEDDGALDEGDYDFDEDDEDEEEDDEDEGDHDYDDEEDDRDVTVDLDLNGDTHDPEGQPESAPEDNSDTARPRHPSSDRGFHYADPLMIPPTDQEQCHLLHKRDETPSEPASILQDPSSSSAAAGSDKEAQLTALANFEPGGACIDSFVNFALRFKERCTISCLKTMAHIFAKPDVLGLIGCFGCINFLISGISAVITDCVGLFAPFPKPPSTTIKSVPTGTVRKINLADQAVLASESLPIAVHPDDQGLGTLDFKQVIQSLQNIDLNQVQEWLDIGKRIVQSEAPAAATKDPKVESELAKAPHPEQNGRADEEAIDKEMFNKFIITAGSFVNVKKKSRGLGTPVQPQAADIPAKAVKGSKSKKMSASASRYPLEVSPAPEYVAHRIALFDQLKEQADKIAA</sequence>
<feature type="region of interest" description="Disordered" evidence="1">
    <location>
        <begin position="50"/>
        <end position="73"/>
    </location>
</feature>
<proteinExistence type="predicted"/>
<feature type="compositionally biased region" description="Acidic residues" evidence="1">
    <location>
        <begin position="85"/>
        <end position="125"/>
    </location>
</feature>
<feature type="chain" id="PRO_5040511807" evidence="2">
    <location>
        <begin position="25"/>
        <end position="487"/>
    </location>
</feature>